<accession>A0A4R6FV01</accession>
<evidence type="ECO:0000313" key="2">
    <source>
        <dbReference type="EMBL" id="TDN85661.1"/>
    </source>
</evidence>
<evidence type="ECO:0000256" key="1">
    <source>
        <dbReference type="SAM" id="MobiDB-lite"/>
    </source>
</evidence>
<dbReference type="Proteomes" id="UP000295493">
    <property type="component" value="Unassembled WGS sequence"/>
</dbReference>
<dbReference type="AlphaFoldDB" id="A0A4R6FV01"/>
<feature type="region of interest" description="Disordered" evidence="1">
    <location>
        <begin position="1"/>
        <end position="20"/>
    </location>
</feature>
<protein>
    <submittedName>
        <fullName evidence="2">Uncharacterized protein</fullName>
    </submittedName>
</protein>
<dbReference type="EMBL" id="SNWD01000002">
    <property type="protein sequence ID" value="TDN85661.1"/>
    <property type="molecule type" value="Genomic_DNA"/>
</dbReference>
<keyword evidence="3" id="KW-1185">Reference proteome</keyword>
<comment type="caution">
    <text evidence="2">The sequence shown here is derived from an EMBL/GenBank/DDBJ whole genome shotgun (WGS) entry which is preliminary data.</text>
</comment>
<name>A0A4R6FV01_9SPHN</name>
<organism evidence="2 3">
    <name type="scientific">Stakelama pacifica</name>
    <dbReference type="NCBI Taxonomy" id="517720"/>
    <lineage>
        <taxon>Bacteria</taxon>
        <taxon>Pseudomonadati</taxon>
        <taxon>Pseudomonadota</taxon>
        <taxon>Alphaproteobacteria</taxon>
        <taxon>Sphingomonadales</taxon>
        <taxon>Sphingomonadaceae</taxon>
        <taxon>Stakelama</taxon>
    </lineage>
</organism>
<proteinExistence type="predicted"/>
<reference evidence="2 3" key="1">
    <citation type="submission" date="2019-03" db="EMBL/GenBank/DDBJ databases">
        <title>Genomic Encyclopedia of Type Strains, Phase IV (KMG-IV): sequencing the most valuable type-strain genomes for metagenomic binning, comparative biology and taxonomic classification.</title>
        <authorList>
            <person name="Goeker M."/>
        </authorList>
    </citation>
    <scope>NUCLEOTIDE SEQUENCE [LARGE SCALE GENOMIC DNA]</scope>
    <source>
        <strain evidence="2 3">DSM 25059</strain>
    </source>
</reference>
<sequence>MHACATQRRTGSGEPLNRAAKKDRRFAELSFSAKNLFTLF</sequence>
<gene>
    <name evidence="2" type="ORF">EV664_102370</name>
</gene>
<evidence type="ECO:0000313" key="3">
    <source>
        <dbReference type="Proteomes" id="UP000295493"/>
    </source>
</evidence>